<evidence type="ECO:0000256" key="1">
    <source>
        <dbReference type="SAM" id="MobiDB-lite"/>
    </source>
</evidence>
<reference evidence="2 3" key="1">
    <citation type="journal article" date="2007" name="Nature">
        <title>Evolution of genes and genomes on the Drosophila phylogeny.</title>
        <authorList>
            <consortium name="Drosophila 12 Genomes Consortium"/>
            <person name="Clark A.G."/>
            <person name="Eisen M.B."/>
            <person name="Smith D.R."/>
            <person name="Bergman C.M."/>
            <person name="Oliver B."/>
            <person name="Markow T.A."/>
            <person name="Kaufman T.C."/>
            <person name="Kellis M."/>
            <person name="Gelbart W."/>
            <person name="Iyer V.N."/>
            <person name="Pollard D.A."/>
            <person name="Sackton T.B."/>
            <person name="Larracuente A.M."/>
            <person name="Singh N.D."/>
            <person name="Abad J.P."/>
            <person name="Abt D.N."/>
            <person name="Adryan B."/>
            <person name="Aguade M."/>
            <person name="Akashi H."/>
            <person name="Anderson W.W."/>
            <person name="Aquadro C.F."/>
            <person name="Ardell D.H."/>
            <person name="Arguello R."/>
            <person name="Artieri C.G."/>
            <person name="Barbash D.A."/>
            <person name="Barker D."/>
            <person name="Barsanti P."/>
            <person name="Batterham P."/>
            <person name="Batzoglou S."/>
            <person name="Begun D."/>
            <person name="Bhutkar A."/>
            <person name="Blanco E."/>
            <person name="Bosak S.A."/>
            <person name="Bradley R.K."/>
            <person name="Brand A.D."/>
            <person name="Brent M.R."/>
            <person name="Brooks A.N."/>
            <person name="Brown R.H."/>
            <person name="Butlin R.K."/>
            <person name="Caggese C."/>
            <person name="Calvi B.R."/>
            <person name="Bernardo de Carvalho A."/>
            <person name="Caspi A."/>
            <person name="Castrezana S."/>
            <person name="Celniker S.E."/>
            <person name="Chang J.L."/>
            <person name="Chapple C."/>
            <person name="Chatterji S."/>
            <person name="Chinwalla A."/>
            <person name="Civetta A."/>
            <person name="Clifton S.W."/>
            <person name="Comeron J.M."/>
            <person name="Costello J.C."/>
            <person name="Coyne J.A."/>
            <person name="Daub J."/>
            <person name="David R.G."/>
            <person name="Delcher A.L."/>
            <person name="Delehaunty K."/>
            <person name="Do C.B."/>
            <person name="Ebling H."/>
            <person name="Edwards K."/>
            <person name="Eickbush T."/>
            <person name="Evans J.D."/>
            <person name="Filipski A."/>
            <person name="Findeiss S."/>
            <person name="Freyhult E."/>
            <person name="Fulton L."/>
            <person name="Fulton R."/>
            <person name="Garcia A.C."/>
            <person name="Gardiner A."/>
            <person name="Garfield D.A."/>
            <person name="Garvin B.E."/>
            <person name="Gibson G."/>
            <person name="Gilbert D."/>
            <person name="Gnerre S."/>
            <person name="Godfrey J."/>
            <person name="Good R."/>
            <person name="Gotea V."/>
            <person name="Gravely B."/>
            <person name="Greenberg A.J."/>
            <person name="Griffiths-Jones S."/>
            <person name="Gross S."/>
            <person name="Guigo R."/>
            <person name="Gustafson E.A."/>
            <person name="Haerty W."/>
            <person name="Hahn M.W."/>
            <person name="Halligan D.L."/>
            <person name="Halpern A.L."/>
            <person name="Halter G.M."/>
            <person name="Han M.V."/>
            <person name="Heger A."/>
            <person name="Hillier L."/>
            <person name="Hinrichs A.S."/>
            <person name="Holmes I."/>
            <person name="Hoskins R.A."/>
            <person name="Hubisz M.J."/>
            <person name="Hultmark D."/>
            <person name="Huntley M.A."/>
            <person name="Jaffe D.B."/>
            <person name="Jagadeeshan S."/>
            <person name="Jeck W.R."/>
            <person name="Johnson J."/>
            <person name="Jones C.D."/>
            <person name="Jordan W.C."/>
            <person name="Karpen G.H."/>
            <person name="Kataoka E."/>
            <person name="Keightley P.D."/>
            <person name="Kheradpour P."/>
            <person name="Kirkness E.F."/>
            <person name="Koerich L.B."/>
            <person name="Kristiansen K."/>
            <person name="Kudrna D."/>
            <person name="Kulathinal R.J."/>
            <person name="Kumar S."/>
            <person name="Kwok R."/>
            <person name="Lander E."/>
            <person name="Langley C.H."/>
            <person name="Lapoint R."/>
            <person name="Lazzaro B.P."/>
            <person name="Lee S.J."/>
            <person name="Levesque L."/>
            <person name="Li R."/>
            <person name="Lin C.F."/>
            <person name="Lin M.F."/>
            <person name="Lindblad-Toh K."/>
            <person name="Llopart A."/>
            <person name="Long M."/>
            <person name="Low L."/>
            <person name="Lozovsky E."/>
            <person name="Lu J."/>
            <person name="Luo M."/>
            <person name="Machado C.A."/>
            <person name="Makalowski W."/>
            <person name="Marzo M."/>
            <person name="Matsuda M."/>
            <person name="Matzkin L."/>
            <person name="McAllister B."/>
            <person name="McBride C.S."/>
            <person name="McKernan B."/>
            <person name="McKernan K."/>
            <person name="Mendez-Lago M."/>
            <person name="Minx P."/>
            <person name="Mollenhauer M.U."/>
            <person name="Montooth K."/>
            <person name="Mount S.M."/>
            <person name="Mu X."/>
            <person name="Myers E."/>
            <person name="Negre B."/>
            <person name="Newfeld S."/>
            <person name="Nielsen R."/>
            <person name="Noor M.A."/>
            <person name="O'Grady P."/>
            <person name="Pachter L."/>
            <person name="Papaceit M."/>
            <person name="Parisi M.J."/>
            <person name="Parisi M."/>
            <person name="Parts L."/>
            <person name="Pedersen J.S."/>
            <person name="Pesole G."/>
            <person name="Phillippy A.M."/>
            <person name="Ponting C.P."/>
            <person name="Pop M."/>
            <person name="Porcelli D."/>
            <person name="Powell J.R."/>
            <person name="Prohaska S."/>
            <person name="Pruitt K."/>
            <person name="Puig M."/>
            <person name="Quesneville H."/>
            <person name="Ram K.R."/>
            <person name="Rand D."/>
            <person name="Rasmussen M.D."/>
            <person name="Reed L.K."/>
            <person name="Reenan R."/>
            <person name="Reily A."/>
            <person name="Remington K.A."/>
            <person name="Rieger T.T."/>
            <person name="Ritchie M.G."/>
            <person name="Robin C."/>
            <person name="Rogers Y.H."/>
            <person name="Rohde C."/>
            <person name="Rozas J."/>
            <person name="Rubenfield M.J."/>
            <person name="Ruiz A."/>
            <person name="Russo S."/>
            <person name="Salzberg S.L."/>
            <person name="Sanchez-Gracia A."/>
            <person name="Saranga D.J."/>
            <person name="Sato H."/>
            <person name="Schaeffer S.W."/>
            <person name="Schatz M.C."/>
            <person name="Schlenke T."/>
            <person name="Schwartz R."/>
            <person name="Segarra C."/>
            <person name="Singh R.S."/>
            <person name="Sirot L."/>
            <person name="Sirota M."/>
            <person name="Sisneros N.B."/>
            <person name="Smith C.D."/>
            <person name="Smith T.F."/>
            <person name="Spieth J."/>
            <person name="Stage D.E."/>
            <person name="Stark A."/>
            <person name="Stephan W."/>
            <person name="Strausberg R.L."/>
            <person name="Strempel S."/>
            <person name="Sturgill D."/>
            <person name="Sutton G."/>
            <person name="Sutton G.G."/>
            <person name="Tao W."/>
            <person name="Teichmann S."/>
            <person name="Tobari Y.N."/>
            <person name="Tomimura Y."/>
            <person name="Tsolas J.M."/>
            <person name="Valente V.L."/>
            <person name="Venter E."/>
            <person name="Venter J.C."/>
            <person name="Vicario S."/>
            <person name="Vieira F.G."/>
            <person name="Vilella A.J."/>
            <person name="Villasante A."/>
            <person name="Walenz B."/>
            <person name="Wang J."/>
            <person name="Wasserman M."/>
            <person name="Watts T."/>
            <person name="Wilson D."/>
            <person name="Wilson R.K."/>
            <person name="Wing R.A."/>
            <person name="Wolfner M.F."/>
            <person name="Wong A."/>
            <person name="Wong G.K."/>
            <person name="Wu C.I."/>
            <person name="Wu G."/>
            <person name="Yamamoto D."/>
            <person name="Yang H.P."/>
            <person name="Yang S.P."/>
            <person name="Yorke J.A."/>
            <person name="Yoshida K."/>
            <person name="Zdobnov E."/>
            <person name="Zhang P."/>
            <person name="Zhang Y."/>
            <person name="Zimin A.V."/>
            <person name="Baldwin J."/>
            <person name="Abdouelleil A."/>
            <person name="Abdulkadir J."/>
            <person name="Abebe A."/>
            <person name="Abera B."/>
            <person name="Abreu J."/>
            <person name="Acer S.C."/>
            <person name="Aftuck L."/>
            <person name="Alexander A."/>
            <person name="An P."/>
            <person name="Anderson E."/>
            <person name="Anderson S."/>
            <person name="Arachi H."/>
            <person name="Azer M."/>
            <person name="Bachantsang P."/>
            <person name="Barry A."/>
            <person name="Bayul T."/>
            <person name="Berlin A."/>
            <person name="Bessette D."/>
            <person name="Bloom T."/>
            <person name="Blye J."/>
            <person name="Boguslavskiy L."/>
            <person name="Bonnet C."/>
            <person name="Boukhgalter B."/>
            <person name="Bourzgui I."/>
            <person name="Brown A."/>
            <person name="Cahill P."/>
            <person name="Channer S."/>
            <person name="Cheshatsang Y."/>
            <person name="Chuda L."/>
            <person name="Citroen M."/>
            <person name="Collymore A."/>
            <person name="Cooke P."/>
            <person name="Costello M."/>
            <person name="D'Aco K."/>
            <person name="Daza R."/>
            <person name="De Haan G."/>
            <person name="DeGray S."/>
            <person name="DeMaso C."/>
            <person name="Dhargay N."/>
            <person name="Dooley K."/>
            <person name="Dooley E."/>
            <person name="Doricent M."/>
            <person name="Dorje P."/>
            <person name="Dorjee K."/>
            <person name="Dupes A."/>
            <person name="Elong R."/>
            <person name="Falk J."/>
            <person name="Farina A."/>
            <person name="Faro S."/>
            <person name="Ferguson D."/>
            <person name="Fisher S."/>
            <person name="Foley C.D."/>
            <person name="Franke A."/>
            <person name="Friedrich D."/>
            <person name="Gadbois L."/>
            <person name="Gearin G."/>
            <person name="Gearin C.R."/>
            <person name="Giannoukos G."/>
            <person name="Goode T."/>
            <person name="Graham J."/>
            <person name="Grandbois E."/>
            <person name="Grewal S."/>
            <person name="Gyaltsen K."/>
            <person name="Hafez N."/>
            <person name="Hagos B."/>
            <person name="Hall J."/>
            <person name="Henson C."/>
            <person name="Hollinger A."/>
            <person name="Honan T."/>
            <person name="Huard M.D."/>
            <person name="Hughes L."/>
            <person name="Hurhula B."/>
            <person name="Husby M.E."/>
            <person name="Kamat A."/>
            <person name="Kanga B."/>
            <person name="Kashin S."/>
            <person name="Khazanovich D."/>
            <person name="Kisner P."/>
            <person name="Lance K."/>
            <person name="Lara M."/>
            <person name="Lee W."/>
            <person name="Lennon N."/>
            <person name="Letendre F."/>
            <person name="LeVine R."/>
            <person name="Lipovsky A."/>
            <person name="Liu X."/>
            <person name="Liu J."/>
            <person name="Liu S."/>
            <person name="Lokyitsang T."/>
            <person name="Lokyitsang Y."/>
            <person name="Lubonja R."/>
            <person name="Lui A."/>
            <person name="MacDonald P."/>
            <person name="Magnisalis V."/>
            <person name="Maru K."/>
            <person name="Matthews C."/>
            <person name="McCusker W."/>
            <person name="McDonough S."/>
            <person name="Mehta T."/>
            <person name="Meldrim J."/>
            <person name="Meneus L."/>
            <person name="Mihai O."/>
            <person name="Mihalev A."/>
            <person name="Mihova T."/>
            <person name="Mittelman R."/>
            <person name="Mlenga V."/>
            <person name="Montmayeur A."/>
            <person name="Mulrain L."/>
            <person name="Navidi A."/>
            <person name="Naylor J."/>
            <person name="Negash T."/>
            <person name="Nguyen T."/>
            <person name="Nguyen N."/>
            <person name="Nicol R."/>
            <person name="Norbu C."/>
            <person name="Norbu N."/>
            <person name="Novod N."/>
            <person name="O'Neill B."/>
            <person name="Osman S."/>
            <person name="Markiewicz E."/>
            <person name="Oyono O.L."/>
            <person name="Patti C."/>
            <person name="Phunkhang P."/>
            <person name="Pierre F."/>
            <person name="Priest M."/>
            <person name="Raghuraman S."/>
            <person name="Rege F."/>
            <person name="Reyes R."/>
            <person name="Rise C."/>
            <person name="Rogov P."/>
            <person name="Ross K."/>
            <person name="Ryan E."/>
            <person name="Settipalli S."/>
            <person name="Shea T."/>
            <person name="Sherpa N."/>
            <person name="Shi L."/>
            <person name="Shih D."/>
            <person name="Sparrow T."/>
            <person name="Spaulding J."/>
            <person name="Stalker J."/>
            <person name="Stange-Thomann N."/>
            <person name="Stavropoulos S."/>
            <person name="Stone C."/>
            <person name="Strader C."/>
            <person name="Tesfaye S."/>
            <person name="Thomson T."/>
            <person name="Thoulutsang Y."/>
            <person name="Thoulutsang D."/>
            <person name="Topham K."/>
            <person name="Topping I."/>
            <person name="Tsamla T."/>
            <person name="Vassiliev H."/>
            <person name="Vo A."/>
            <person name="Wangchuk T."/>
            <person name="Wangdi T."/>
            <person name="Weiand M."/>
            <person name="Wilkinson J."/>
            <person name="Wilson A."/>
            <person name="Yadav S."/>
            <person name="Young G."/>
            <person name="Yu Q."/>
            <person name="Zembek L."/>
            <person name="Zhong D."/>
            <person name="Zimmer A."/>
            <person name="Zwirko Z."/>
            <person name="Jaffe D.B."/>
            <person name="Alvarez P."/>
            <person name="Brockman W."/>
            <person name="Butler J."/>
            <person name="Chin C."/>
            <person name="Gnerre S."/>
            <person name="Grabherr M."/>
            <person name="Kleber M."/>
            <person name="Mauceli E."/>
            <person name="MacCallum I."/>
        </authorList>
    </citation>
    <scope>NUCLEOTIDE SEQUENCE [LARGE SCALE GENOMIC DNA]</scope>
    <source>
        <strain evidence="2 3">TSC#14021-0224.01</strain>
    </source>
</reference>
<dbReference type="Proteomes" id="UP000008711">
    <property type="component" value="Unassembled WGS sequence"/>
</dbReference>
<feature type="region of interest" description="Disordered" evidence="1">
    <location>
        <begin position="46"/>
        <end position="83"/>
    </location>
</feature>
<reference evidence="2 3" key="2">
    <citation type="journal article" date="2008" name="Bioinformatics">
        <title>Assembly reconciliation.</title>
        <authorList>
            <person name="Zimin A.V."/>
            <person name="Smith D.R."/>
            <person name="Sutton G."/>
            <person name="Yorke J.A."/>
        </authorList>
    </citation>
    <scope>NUCLEOTIDE SEQUENCE [LARGE SCALE GENOMIC DNA]</scope>
    <source>
        <strain evidence="2 3">TSC#14021-0224.01</strain>
    </source>
</reference>
<dbReference type="AlphaFoldDB" id="B3P289"/>
<proteinExistence type="predicted"/>
<keyword evidence="3" id="KW-1185">Reference proteome</keyword>
<dbReference type="EMBL" id="CH954181">
    <property type="protein sequence ID" value="EDV47839.1"/>
    <property type="molecule type" value="Genomic_DNA"/>
</dbReference>
<feature type="region of interest" description="Disordered" evidence="1">
    <location>
        <begin position="1"/>
        <end position="31"/>
    </location>
</feature>
<protein>
    <submittedName>
        <fullName evidence="2">GG12604</fullName>
    </submittedName>
</protein>
<evidence type="ECO:0000313" key="2">
    <source>
        <dbReference type="EMBL" id="EDV47839.1"/>
    </source>
</evidence>
<dbReference type="OMA" id="SMANSCK"/>
<organism evidence="2 3">
    <name type="scientific">Drosophila erecta</name>
    <name type="common">Fruit fly</name>
    <dbReference type="NCBI Taxonomy" id="7220"/>
    <lineage>
        <taxon>Eukaryota</taxon>
        <taxon>Metazoa</taxon>
        <taxon>Ecdysozoa</taxon>
        <taxon>Arthropoda</taxon>
        <taxon>Hexapoda</taxon>
        <taxon>Insecta</taxon>
        <taxon>Pterygota</taxon>
        <taxon>Neoptera</taxon>
        <taxon>Endopterygota</taxon>
        <taxon>Diptera</taxon>
        <taxon>Brachycera</taxon>
        <taxon>Muscomorpha</taxon>
        <taxon>Ephydroidea</taxon>
        <taxon>Drosophilidae</taxon>
        <taxon>Drosophila</taxon>
        <taxon>Sophophora</taxon>
    </lineage>
</organism>
<sequence length="83" mass="8725">MASACAAERRVTGAAGKQRKPLQQQQQSPHFGKVVSMANSCKAAQAAQLDGRAERDGASSAKETAARPQKRVTHLCNEASTGM</sequence>
<gene>
    <name evidence="2" type="primary">Dere\GG12604</name>
    <name evidence="2" type="ORF">Dere_GG12604</name>
</gene>
<evidence type="ECO:0000313" key="3">
    <source>
        <dbReference type="Proteomes" id="UP000008711"/>
    </source>
</evidence>
<name>B3P289_DROER</name>
<dbReference type="HOGENOM" id="CLU_2544943_0_0_1"/>
<accession>B3P289</accession>